<evidence type="ECO:0000256" key="5">
    <source>
        <dbReference type="ARBA" id="ARBA00023136"/>
    </source>
</evidence>
<dbReference type="InterPro" id="IPR027094">
    <property type="entry name" value="Mitofusin_fam"/>
</dbReference>
<dbReference type="PANTHER" id="PTHR10465:SF0">
    <property type="entry name" value="SARCALUMENIN"/>
    <property type="match status" value="1"/>
</dbReference>
<dbReference type="GO" id="GO:0003924">
    <property type="term" value="F:GTPase activity"/>
    <property type="evidence" value="ECO:0007669"/>
    <property type="project" value="InterPro"/>
</dbReference>
<feature type="domain" description="Dynamin N-terminal" evidence="7">
    <location>
        <begin position="633"/>
        <end position="855"/>
    </location>
</feature>
<evidence type="ECO:0000256" key="4">
    <source>
        <dbReference type="ARBA" id="ARBA00023134"/>
    </source>
</evidence>
<keyword evidence="6" id="KW-0175">Coiled coil</keyword>
<evidence type="ECO:0000313" key="8">
    <source>
        <dbReference type="EMBL" id="AJD91254.1"/>
    </source>
</evidence>
<dbReference type="BioCyc" id="JESP1508404:G14D9-11192-MONOMER"/>
<evidence type="ECO:0000256" key="1">
    <source>
        <dbReference type="ARBA" id="ARBA00004370"/>
    </source>
</evidence>
<dbReference type="Pfam" id="PF00350">
    <property type="entry name" value="Dynamin_N"/>
    <property type="match status" value="2"/>
</dbReference>
<dbReference type="GO" id="GO:0008053">
    <property type="term" value="P:mitochondrial fusion"/>
    <property type="evidence" value="ECO:0007669"/>
    <property type="project" value="TreeGrafter"/>
</dbReference>
<dbReference type="SUPFAM" id="SSF52540">
    <property type="entry name" value="P-loop containing nucleoside triphosphate hydrolases"/>
    <property type="match status" value="2"/>
</dbReference>
<dbReference type="InterPro" id="IPR045063">
    <property type="entry name" value="Dynamin_N"/>
</dbReference>
<dbReference type="CDD" id="cd09912">
    <property type="entry name" value="DLP_2"/>
    <property type="match status" value="2"/>
</dbReference>
<keyword evidence="2" id="KW-0547">Nucleotide-binding</keyword>
<evidence type="ECO:0000256" key="6">
    <source>
        <dbReference type="SAM" id="Coils"/>
    </source>
</evidence>
<comment type="subcellular location">
    <subcellularLocation>
        <location evidence="1">Membrane</location>
    </subcellularLocation>
</comment>
<keyword evidence="5" id="KW-0472">Membrane</keyword>
<feature type="domain" description="Dynamin N-terminal" evidence="7">
    <location>
        <begin position="62"/>
        <end position="217"/>
    </location>
</feature>
<dbReference type="STRING" id="1508404.JMA_19370"/>
<keyword evidence="9" id="KW-1185">Reference proteome</keyword>
<feature type="coiled-coil region" evidence="6">
    <location>
        <begin position="488"/>
        <end position="539"/>
    </location>
</feature>
<dbReference type="HOGENOM" id="CLU_007634_0_0_9"/>
<dbReference type="PANTHER" id="PTHR10465">
    <property type="entry name" value="TRANSMEMBRANE GTPASE FZO1"/>
    <property type="match status" value="1"/>
</dbReference>
<protein>
    <recommendedName>
        <fullName evidence="7">Dynamin N-terminal domain-containing protein</fullName>
    </recommendedName>
</protein>
<dbReference type="KEGG" id="jeo:JMA_19370"/>
<reference evidence="8 9" key="1">
    <citation type="submission" date="2014-08" db="EMBL/GenBank/DDBJ databases">
        <title>Complete genome of a marine bacteria Jeotgalibacillus malaysiensis.</title>
        <authorList>
            <person name="Yaakop A.S."/>
            <person name="Chan K.-G."/>
            <person name="Goh K.M."/>
        </authorList>
    </citation>
    <scope>NUCLEOTIDE SEQUENCE [LARGE SCALE GENOMIC DNA]</scope>
    <source>
        <strain evidence="8 9">D5</strain>
    </source>
</reference>
<evidence type="ECO:0000256" key="2">
    <source>
        <dbReference type="ARBA" id="ARBA00022741"/>
    </source>
</evidence>
<dbReference type="GO" id="GO:0005525">
    <property type="term" value="F:GTP binding"/>
    <property type="evidence" value="ECO:0007669"/>
    <property type="project" value="UniProtKB-KW"/>
</dbReference>
<proteinExistence type="predicted"/>
<dbReference type="EMBL" id="CP009416">
    <property type="protein sequence ID" value="AJD91254.1"/>
    <property type="molecule type" value="Genomic_DNA"/>
</dbReference>
<gene>
    <name evidence="8" type="ORF">JMA_19370</name>
</gene>
<accession>A0A0B5ATA1</accession>
<dbReference type="Proteomes" id="UP000031449">
    <property type="component" value="Chromosome"/>
</dbReference>
<keyword evidence="4" id="KW-0342">GTP-binding</keyword>
<evidence type="ECO:0000259" key="7">
    <source>
        <dbReference type="Pfam" id="PF00350"/>
    </source>
</evidence>
<organism evidence="8 9">
    <name type="scientific">Jeotgalibacillus malaysiensis</name>
    <dbReference type="NCBI Taxonomy" id="1508404"/>
    <lineage>
        <taxon>Bacteria</taxon>
        <taxon>Bacillati</taxon>
        <taxon>Bacillota</taxon>
        <taxon>Bacilli</taxon>
        <taxon>Bacillales</taxon>
        <taxon>Caryophanaceae</taxon>
        <taxon>Jeotgalibacillus</taxon>
    </lineage>
</organism>
<sequence>MNYRIELKGMVDVNKEEFISRKEELLDHLTGFYIKAFEYGDTERADKAVNLAEKLYREEIVIAFCGHFSAGKSAMINYLAGEALLPSSPIPTSANLIALHTGSLRPVLVTGADQTVYELEPPLDESSIIELGKEGLTVKRIDIWKDSTALPHGVTLLDTPGIDSVDDAHKRSTESAVHLADLLFYVMDYNHVQSEMNFEYIKNMSQHNRKIYAVINQVDKHREEELPFSTYKEAVERAFFDWDALPEKFFYTSLKKPDHPVNQSEDLKEEISDMTSNRYSLLIESVASSLNVLKSESRSFLEDEKAEIIDAYSTIVSEEDINQKYKIYEEAADLEGSITSFENWSENFDAEMNKMLKASYLMPADVRGLAEKYLESKQADFKVGGIFSGKKTKQEKEEREAVLNQRLQSVIDEQLVWHAKTNMYQFLDQAGIKRTDWTNKIEKISIENPVVIAEENIKSGAGFTGESLLNYCDSLAEQFRKKIKSQMLNIKEEILDQLDDEIEEFAVRKSADQTALNKKVNVLRQIETLEQQIGALDQLKTDHTIKEKWIQEWSKDRPSVKLSKLDHMISEEKSETGNEVLAKKQPVTELDEKELLKKSLLLASEIQNINGFEQQSYTLYQQADRLENKKYTVALFGAFSAGKSSFANAMLKNKVLPVSPNPTTASINRIYPPDSEHPDKTVIVHFKQPSELLEDLREASLSKQIDSLEKMAERLPGILKKNASLSESKKSFIRAFLQGWGEYKSSLGRTQKVDYKAFDGFVSNEHQSCFVEAIDLYKDSSISKSGITLVDTPGADSVNSRHTDVSFDYIRNSDAILFVTYYNHAFARADREFLIQMGRVKESFEHDKMFFIVNAVDLAESEEEKQEVISYVRKQLQTFGVKDPKIFGVSSLQALKNERSSGIEEFRHDFSLFIDQELDSIVKNNTAEYYDQTVTRMQVLLKQMRADEDEKNQRKSDLLTLSESLKSYFNENFRESVYAQIDQELKELLHYVHQRVFYRFSDFFKESFNPAGFHGKSNKEALSQAISECIEMVAFDLSQEFKVVNYRIEHLILKLYHAEMNRIWDQIKQHFPEGVKPDTKIEAAALLTFNQVFDQVSESDFSQEKSMFKNTKSFFEKNEKKFMQHALEEKFKHVASDEIADVTAQLSDWIYNELKRVEGNLFDGWQRDLSQQIDTAVNNLYSETYAEKLENALKRVM</sequence>
<dbReference type="GO" id="GO:0016020">
    <property type="term" value="C:membrane"/>
    <property type="evidence" value="ECO:0007669"/>
    <property type="project" value="UniProtKB-SubCell"/>
</dbReference>
<evidence type="ECO:0000313" key="9">
    <source>
        <dbReference type="Proteomes" id="UP000031449"/>
    </source>
</evidence>
<name>A0A0B5ATA1_9BACL</name>
<dbReference type="AlphaFoldDB" id="A0A0B5ATA1"/>
<dbReference type="OrthoDB" id="5477114at2"/>
<evidence type="ECO:0000256" key="3">
    <source>
        <dbReference type="ARBA" id="ARBA00022801"/>
    </source>
</evidence>
<keyword evidence="3" id="KW-0378">Hydrolase</keyword>
<dbReference type="InterPro" id="IPR027417">
    <property type="entry name" value="P-loop_NTPase"/>
</dbReference>
<dbReference type="Gene3D" id="3.40.50.300">
    <property type="entry name" value="P-loop containing nucleotide triphosphate hydrolases"/>
    <property type="match status" value="2"/>
</dbReference>